<dbReference type="InterPro" id="IPR051050">
    <property type="entry name" value="Lipid_II_flippase_MurJ/MviN"/>
</dbReference>
<keyword evidence="7 8" id="KW-0472">Membrane</keyword>
<feature type="transmembrane region" description="Helical" evidence="8">
    <location>
        <begin position="96"/>
        <end position="122"/>
    </location>
</feature>
<dbReference type="AlphaFoldDB" id="C7R3N2"/>
<evidence type="ECO:0000313" key="10">
    <source>
        <dbReference type="Proteomes" id="UP000000628"/>
    </source>
</evidence>
<feature type="transmembrane region" description="Helical" evidence="8">
    <location>
        <begin position="252"/>
        <end position="272"/>
    </location>
</feature>
<organism evidence="9 10">
    <name type="scientific">Jonesia denitrificans (strain ATCC 14870 / DSM 20603 / BCRC 15368 / CIP 55.134 / JCM 11481 / NBRC 15587 / NCTC 10816 / Prevot 55134)</name>
    <name type="common">Listeria denitrificans</name>
    <dbReference type="NCBI Taxonomy" id="471856"/>
    <lineage>
        <taxon>Bacteria</taxon>
        <taxon>Bacillati</taxon>
        <taxon>Actinomycetota</taxon>
        <taxon>Actinomycetes</taxon>
        <taxon>Micrococcales</taxon>
        <taxon>Jonesiaceae</taxon>
        <taxon>Jonesia</taxon>
    </lineage>
</organism>
<dbReference type="GO" id="GO:0008360">
    <property type="term" value="P:regulation of cell shape"/>
    <property type="evidence" value="ECO:0007669"/>
    <property type="project" value="UniProtKB-KW"/>
</dbReference>
<feature type="transmembrane region" description="Helical" evidence="8">
    <location>
        <begin position="62"/>
        <end position="84"/>
    </location>
</feature>
<feature type="transmembrane region" description="Helical" evidence="8">
    <location>
        <begin position="310"/>
        <end position="330"/>
    </location>
</feature>
<keyword evidence="10" id="KW-1185">Reference proteome</keyword>
<dbReference type="HOGENOM" id="CLU_006797_3_0_11"/>
<evidence type="ECO:0000256" key="4">
    <source>
        <dbReference type="ARBA" id="ARBA00022960"/>
    </source>
</evidence>
<dbReference type="Pfam" id="PF03023">
    <property type="entry name" value="MurJ"/>
    <property type="match status" value="1"/>
</dbReference>
<feature type="transmembrane region" description="Helical" evidence="8">
    <location>
        <begin position="33"/>
        <end position="50"/>
    </location>
</feature>
<evidence type="ECO:0000256" key="7">
    <source>
        <dbReference type="ARBA" id="ARBA00023136"/>
    </source>
</evidence>
<reference evidence="9 10" key="1">
    <citation type="journal article" date="2009" name="Stand. Genomic Sci.">
        <title>Complete genome sequence of Jonesia denitrificans type strain (Prevot 55134).</title>
        <authorList>
            <person name="Pukall R."/>
            <person name="Gehrich-Schroter G."/>
            <person name="Lapidus A."/>
            <person name="Nolan M."/>
            <person name="Glavina Del Rio T."/>
            <person name="Lucas S."/>
            <person name="Chen F."/>
            <person name="Tice H."/>
            <person name="Pitluck S."/>
            <person name="Cheng J.F."/>
            <person name="Copeland A."/>
            <person name="Saunders E."/>
            <person name="Brettin T."/>
            <person name="Detter J.C."/>
            <person name="Bruce D."/>
            <person name="Goodwin L."/>
            <person name="Pati A."/>
            <person name="Ivanova N."/>
            <person name="Mavromatis K."/>
            <person name="Ovchinnikova G."/>
            <person name="Chen A."/>
            <person name="Palaniappan K."/>
            <person name="Land M."/>
            <person name="Hauser L."/>
            <person name="Chang Y.J."/>
            <person name="Jeffries C.D."/>
            <person name="Chain P."/>
            <person name="Goker M."/>
            <person name="Bristow J."/>
            <person name="Eisen J.A."/>
            <person name="Markowitz V."/>
            <person name="Hugenholtz P."/>
            <person name="Kyrpides N.C."/>
            <person name="Klenk H.P."/>
            <person name="Han C."/>
        </authorList>
    </citation>
    <scope>NUCLEOTIDE SEQUENCE [LARGE SCALE GENOMIC DNA]</scope>
    <source>
        <strain evidence="10">ATCC 14870 / DSM 20603 / BCRC 15368 / CIP 55.134 / JCM 11481 / NBRC 15587 / NCTC 10816 / Prevot 55134</strain>
    </source>
</reference>
<protein>
    <submittedName>
        <fullName evidence="9">Integral membrane protein MviN</fullName>
    </submittedName>
</protein>
<gene>
    <name evidence="9" type="ordered locus">Jden_2545</name>
</gene>
<comment type="subcellular location">
    <subcellularLocation>
        <location evidence="1">Cell membrane</location>
        <topology evidence="1">Multi-pass membrane protein</topology>
    </subcellularLocation>
</comment>
<keyword evidence="6 8" id="KW-1133">Transmembrane helix</keyword>
<dbReference type="PRINTS" id="PR01806">
    <property type="entry name" value="VIRFACTRMVIN"/>
</dbReference>
<dbReference type="NCBIfam" id="TIGR01695">
    <property type="entry name" value="murJ_mviN"/>
    <property type="match status" value="1"/>
</dbReference>
<feature type="transmembrane region" description="Helical" evidence="8">
    <location>
        <begin position="414"/>
        <end position="433"/>
    </location>
</feature>
<feature type="transmembrane region" description="Helical" evidence="8">
    <location>
        <begin position="134"/>
        <end position="155"/>
    </location>
</feature>
<sequence length="552" mass="59042">MSSGTPTTDNSQSLGKSSLLMASGTAVSRGLGLIRNILLVAVLGATGLTADAFDVANKIPNILYAMIAGGVLNAVIVPQVTRAYRAKNGDEQVDKLLTFSATILLALTLICTAGATIIVALYTSNDWTTEQTSLAVAFGYWCIPQLFFYGLYTILGQVLNARKQFGPYMWAPALNNVISIIGFALFLWIFGPHAITEVDALSEWTGPKVAVIGVSATAGVMAQALILLVPLYRSGFRWTLRFGLRGFGLRTVGKVGLWTTLAILLDQLAVWITTKIATAAPDASTAGVDVVAGNAAYTQALMIYLLPHSLVTVSVATALFTGMSAAVNAGDISKVRELVSQGLRVIAVFTVFATALFLVLSVPVTKVIIPTLSPAEVGPVSRVLFAMALGLVPLGAMVMMKWVYFAFEDGRSVFLFQIPVVIVLIGGAVVTMLTTPGEWWVFGIGLSMAASNLVAVVLRVRGITERLNGLDVARIVRLHVQLVVAAAVASAGGYLVLRVWGFTADNTWWWAVFICILVTTVMVALYVLTLQVMRVQELTALLTPIRRKISRR</sequence>
<dbReference type="PANTHER" id="PTHR47019">
    <property type="entry name" value="LIPID II FLIPPASE MURJ"/>
    <property type="match status" value="1"/>
</dbReference>
<feature type="transmembrane region" description="Helical" evidence="8">
    <location>
        <begin position="210"/>
        <end position="232"/>
    </location>
</feature>
<feature type="transmembrane region" description="Helical" evidence="8">
    <location>
        <begin position="439"/>
        <end position="458"/>
    </location>
</feature>
<feature type="transmembrane region" description="Helical" evidence="8">
    <location>
        <begin position="478"/>
        <end position="496"/>
    </location>
</feature>
<dbReference type="STRING" id="471856.Jden_2545"/>
<evidence type="ECO:0000256" key="5">
    <source>
        <dbReference type="ARBA" id="ARBA00022984"/>
    </source>
</evidence>
<dbReference type="CDD" id="cd13123">
    <property type="entry name" value="MATE_MurJ_like"/>
    <property type="match status" value="1"/>
</dbReference>
<dbReference type="GO" id="GO:0015648">
    <property type="term" value="F:lipid-linked peptidoglycan transporter activity"/>
    <property type="evidence" value="ECO:0007669"/>
    <property type="project" value="TreeGrafter"/>
</dbReference>
<dbReference type="GO" id="GO:0034204">
    <property type="term" value="P:lipid translocation"/>
    <property type="evidence" value="ECO:0007669"/>
    <property type="project" value="TreeGrafter"/>
</dbReference>
<keyword evidence="2" id="KW-1003">Cell membrane</keyword>
<keyword evidence="3 8" id="KW-0812">Transmembrane</keyword>
<evidence type="ECO:0000256" key="2">
    <source>
        <dbReference type="ARBA" id="ARBA00022475"/>
    </source>
</evidence>
<evidence type="ECO:0000313" key="9">
    <source>
        <dbReference type="EMBL" id="ACV10177.1"/>
    </source>
</evidence>
<feature type="transmembrane region" description="Helical" evidence="8">
    <location>
        <begin position="167"/>
        <end position="190"/>
    </location>
</feature>
<feature type="transmembrane region" description="Helical" evidence="8">
    <location>
        <begin position="508"/>
        <end position="528"/>
    </location>
</feature>
<dbReference type="OrthoDB" id="9786339at2"/>
<dbReference type="PANTHER" id="PTHR47019:SF1">
    <property type="entry name" value="LIPID II FLIPPASE MURJ"/>
    <property type="match status" value="1"/>
</dbReference>
<dbReference type="GO" id="GO:0009252">
    <property type="term" value="P:peptidoglycan biosynthetic process"/>
    <property type="evidence" value="ECO:0007669"/>
    <property type="project" value="UniProtKB-KW"/>
</dbReference>
<evidence type="ECO:0000256" key="1">
    <source>
        <dbReference type="ARBA" id="ARBA00004651"/>
    </source>
</evidence>
<dbReference type="RefSeq" id="WP_015772788.1">
    <property type="nucleotide sequence ID" value="NC_013174.1"/>
</dbReference>
<feature type="transmembrane region" description="Helical" evidence="8">
    <location>
        <begin position="342"/>
        <end position="364"/>
    </location>
</feature>
<dbReference type="GO" id="GO:0005886">
    <property type="term" value="C:plasma membrane"/>
    <property type="evidence" value="ECO:0007669"/>
    <property type="project" value="UniProtKB-SubCell"/>
</dbReference>
<dbReference type="Proteomes" id="UP000000628">
    <property type="component" value="Chromosome"/>
</dbReference>
<proteinExistence type="predicted"/>
<keyword evidence="4" id="KW-0133">Cell shape</keyword>
<name>C7R3N2_JONDD</name>
<dbReference type="EMBL" id="CP001706">
    <property type="protein sequence ID" value="ACV10177.1"/>
    <property type="molecule type" value="Genomic_DNA"/>
</dbReference>
<evidence type="ECO:0000256" key="6">
    <source>
        <dbReference type="ARBA" id="ARBA00022989"/>
    </source>
</evidence>
<dbReference type="InterPro" id="IPR004268">
    <property type="entry name" value="MurJ"/>
</dbReference>
<evidence type="ECO:0000256" key="3">
    <source>
        <dbReference type="ARBA" id="ARBA00022692"/>
    </source>
</evidence>
<dbReference type="eggNOG" id="COG0728">
    <property type="taxonomic scope" value="Bacteria"/>
</dbReference>
<feature type="transmembrane region" description="Helical" evidence="8">
    <location>
        <begin position="384"/>
        <end position="407"/>
    </location>
</feature>
<keyword evidence="5" id="KW-0573">Peptidoglycan synthesis</keyword>
<evidence type="ECO:0000256" key="8">
    <source>
        <dbReference type="SAM" id="Phobius"/>
    </source>
</evidence>
<accession>C7R3N2</accession>
<dbReference type="KEGG" id="jde:Jden_2545"/>